<dbReference type="Gene3D" id="2.120.10.80">
    <property type="entry name" value="Kelch-type beta propeller"/>
    <property type="match status" value="1"/>
</dbReference>
<name>A0A6D2IQV4_9BRAS</name>
<feature type="domain" description="FKB95-like N-terminal Kelch" evidence="1">
    <location>
        <begin position="1"/>
        <end position="206"/>
    </location>
</feature>
<dbReference type="SUPFAM" id="SSF117281">
    <property type="entry name" value="Kelch motif"/>
    <property type="match status" value="1"/>
</dbReference>
<dbReference type="PANTHER" id="PTHR24414">
    <property type="entry name" value="F-BOX/KELCH-REPEAT PROTEIN SKIP4"/>
    <property type="match status" value="1"/>
</dbReference>
<protein>
    <recommendedName>
        <fullName evidence="1">FKB95-like N-terminal Kelch domain-containing protein</fullName>
    </recommendedName>
</protein>
<gene>
    <name evidence="2" type="ORF">MERR_LOCUS14743</name>
</gene>
<dbReference type="InterPro" id="IPR057499">
    <property type="entry name" value="Kelch_FKB95"/>
</dbReference>
<sequence>MLVARAGATAVFLDGKIYVMGGCGEDESVTWMEVFDIKTQTWMALPSHGAAELRKERWFIANVLEGKIYAIAEMKHYAYDPKEGTWRNVVETHEESWWLNKWCVVDDVMYCYSHSGCCMWFDSKTRKWLFVKGSDIDCMRIMPTCGLASGVLKVANHGGKLLVMWTPMFEAINAIPMRNIWCAKIALEKRHGGEVWGKLEWVETVLTVPESFTFSSGVVVSI</sequence>
<reference evidence="2" key="1">
    <citation type="submission" date="2020-01" db="EMBL/GenBank/DDBJ databases">
        <authorList>
            <person name="Mishra B."/>
        </authorList>
    </citation>
    <scope>NUCLEOTIDE SEQUENCE [LARGE SCALE GENOMIC DNA]</scope>
</reference>
<dbReference type="OrthoDB" id="1091955at2759"/>
<comment type="caution">
    <text evidence="2">The sequence shown here is derived from an EMBL/GenBank/DDBJ whole genome shotgun (WGS) entry which is preliminary data.</text>
</comment>
<dbReference type="Proteomes" id="UP000467841">
    <property type="component" value="Unassembled WGS sequence"/>
</dbReference>
<keyword evidence="3" id="KW-1185">Reference proteome</keyword>
<evidence type="ECO:0000259" key="1">
    <source>
        <dbReference type="Pfam" id="PF25210"/>
    </source>
</evidence>
<proteinExistence type="predicted"/>
<accession>A0A6D2IQV4</accession>
<dbReference type="PANTHER" id="PTHR24414:SF80">
    <property type="entry name" value="F-BOX DOMAIN-CONTAINING PROTEIN"/>
    <property type="match status" value="1"/>
</dbReference>
<evidence type="ECO:0000313" key="2">
    <source>
        <dbReference type="EMBL" id="CAA7027508.1"/>
    </source>
</evidence>
<dbReference type="InterPro" id="IPR050354">
    <property type="entry name" value="F-box/kelch-repeat_ARATH"/>
</dbReference>
<evidence type="ECO:0000313" key="3">
    <source>
        <dbReference type="Proteomes" id="UP000467841"/>
    </source>
</evidence>
<dbReference type="Pfam" id="PF25210">
    <property type="entry name" value="Kelch_FKB95"/>
    <property type="match status" value="1"/>
</dbReference>
<dbReference type="AlphaFoldDB" id="A0A6D2IQV4"/>
<dbReference type="EMBL" id="CACVBM020001057">
    <property type="protein sequence ID" value="CAA7027508.1"/>
    <property type="molecule type" value="Genomic_DNA"/>
</dbReference>
<organism evidence="2 3">
    <name type="scientific">Microthlaspi erraticum</name>
    <dbReference type="NCBI Taxonomy" id="1685480"/>
    <lineage>
        <taxon>Eukaryota</taxon>
        <taxon>Viridiplantae</taxon>
        <taxon>Streptophyta</taxon>
        <taxon>Embryophyta</taxon>
        <taxon>Tracheophyta</taxon>
        <taxon>Spermatophyta</taxon>
        <taxon>Magnoliopsida</taxon>
        <taxon>eudicotyledons</taxon>
        <taxon>Gunneridae</taxon>
        <taxon>Pentapetalae</taxon>
        <taxon>rosids</taxon>
        <taxon>malvids</taxon>
        <taxon>Brassicales</taxon>
        <taxon>Brassicaceae</taxon>
        <taxon>Coluteocarpeae</taxon>
        <taxon>Microthlaspi</taxon>
    </lineage>
</organism>
<dbReference type="InterPro" id="IPR015915">
    <property type="entry name" value="Kelch-typ_b-propeller"/>
</dbReference>